<accession>A0AAV7PJG8</accession>
<dbReference type="AlphaFoldDB" id="A0AAV7PJG8"/>
<gene>
    <name evidence="2" type="ORF">NDU88_006690</name>
</gene>
<name>A0AAV7PJG8_PLEWA</name>
<dbReference type="Proteomes" id="UP001066276">
    <property type="component" value="Chromosome 7"/>
</dbReference>
<feature type="region of interest" description="Disordered" evidence="1">
    <location>
        <begin position="1"/>
        <end position="72"/>
    </location>
</feature>
<evidence type="ECO:0000313" key="2">
    <source>
        <dbReference type="EMBL" id="KAJ1128311.1"/>
    </source>
</evidence>
<organism evidence="2 3">
    <name type="scientific">Pleurodeles waltl</name>
    <name type="common">Iberian ribbed newt</name>
    <dbReference type="NCBI Taxonomy" id="8319"/>
    <lineage>
        <taxon>Eukaryota</taxon>
        <taxon>Metazoa</taxon>
        <taxon>Chordata</taxon>
        <taxon>Craniata</taxon>
        <taxon>Vertebrata</taxon>
        <taxon>Euteleostomi</taxon>
        <taxon>Amphibia</taxon>
        <taxon>Batrachia</taxon>
        <taxon>Caudata</taxon>
        <taxon>Salamandroidea</taxon>
        <taxon>Salamandridae</taxon>
        <taxon>Pleurodelinae</taxon>
        <taxon>Pleurodeles</taxon>
    </lineage>
</organism>
<comment type="caution">
    <text evidence="2">The sequence shown here is derived from an EMBL/GenBank/DDBJ whole genome shotgun (WGS) entry which is preliminary data.</text>
</comment>
<feature type="compositionally biased region" description="Basic and acidic residues" evidence="1">
    <location>
        <begin position="52"/>
        <end position="72"/>
    </location>
</feature>
<keyword evidence="3" id="KW-1185">Reference proteome</keyword>
<reference evidence="2" key="1">
    <citation type="journal article" date="2022" name="bioRxiv">
        <title>Sequencing and chromosome-scale assembly of the giantPleurodeles waltlgenome.</title>
        <authorList>
            <person name="Brown T."/>
            <person name="Elewa A."/>
            <person name="Iarovenko S."/>
            <person name="Subramanian E."/>
            <person name="Araus A.J."/>
            <person name="Petzold A."/>
            <person name="Susuki M."/>
            <person name="Suzuki K.-i.T."/>
            <person name="Hayashi T."/>
            <person name="Toyoda A."/>
            <person name="Oliveira C."/>
            <person name="Osipova E."/>
            <person name="Leigh N.D."/>
            <person name="Simon A."/>
            <person name="Yun M.H."/>
        </authorList>
    </citation>
    <scope>NUCLEOTIDE SEQUENCE</scope>
    <source>
        <strain evidence="2">20211129_DDA</strain>
        <tissue evidence="2">Liver</tissue>
    </source>
</reference>
<proteinExistence type="predicted"/>
<dbReference type="EMBL" id="JANPWB010000011">
    <property type="protein sequence ID" value="KAJ1128311.1"/>
    <property type="molecule type" value="Genomic_DNA"/>
</dbReference>
<evidence type="ECO:0000256" key="1">
    <source>
        <dbReference type="SAM" id="MobiDB-lite"/>
    </source>
</evidence>
<evidence type="ECO:0000313" key="3">
    <source>
        <dbReference type="Proteomes" id="UP001066276"/>
    </source>
</evidence>
<protein>
    <submittedName>
        <fullName evidence="2">Uncharacterized protein</fullName>
    </submittedName>
</protein>
<sequence>MKALSQADKCGAPTEERATAQTDLGLPARKEPHSILRQPCDWAVDEPEYEDPPPRKGSTDDPGFRRSASKELKTEAHCGNEVAFDPVSGRNAVIWRKDTRQRRLPRELPGPR</sequence>